<dbReference type="Proteomes" id="UP000719267">
    <property type="component" value="Unassembled WGS sequence"/>
</dbReference>
<dbReference type="PANTHER" id="PTHR40661:SF1">
    <property type="entry name" value="HTH CRO_C1-TYPE DOMAIN-CONTAINING PROTEIN"/>
    <property type="match status" value="1"/>
</dbReference>
<evidence type="ECO:0000259" key="4">
    <source>
        <dbReference type="Pfam" id="PF00717"/>
    </source>
</evidence>
<keyword evidence="2" id="KW-0238">DNA-binding</keyword>
<feature type="domain" description="Peptidase S24/S26A/S26B/S26C" evidence="4">
    <location>
        <begin position="107"/>
        <end position="215"/>
    </location>
</feature>
<dbReference type="RefSeq" id="WP_219039588.1">
    <property type="nucleotide sequence ID" value="NZ_JAHWDF010000004.1"/>
</dbReference>
<keyword evidence="6" id="KW-1185">Reference proteome</keyword>
<name>A0ABS6W0D6_9FLAO</name>
<dbReference type="PANTHER" id="PTHR40661">
    <property type="match status" value="1"/>
</dbReference>
<gene>
    <name evidence="5" type="ORF">KW502_05800</name>
</gene>
<protein>
    <submittedName>
        <fullName evidence="5">XRE family transcriptional regulator</fullName>
    </submittedName>
</protein>
<comment type="caution">
    <text evidence="5">The sequence shown here is derived from an EMBL/GenBank/DDBJ whole genome shotgun (WGS) entry which is preliminary data.</text>
</comment>
<keyword evidence="3" id="KW-0804">Transcription</keyword>
<dbReference type="CDD" id="cd06462">
    <property type="entry name" value="Peptidase_S24_S26"/>
    <property type="match status" value="1"/>
</dbReference>
<organism evidence="5 6">
    <name type="scientific">Mesonia aestuariivivens</name>
    <dbReference type="NCBI Taxonomy" id="2796128"/>
    <lineage>
        <taxon>Bacteria</taxon>
        <taxon>Pseudomonadati</taxon>
        <taxon>Bacteroidota</taxon>
        <taxon>Flavobacteriia</taxon>
        <taxon>Flavobacteriales</taxon>
        <taxon>Flavobacteriaceae</taxon>
        <taxon>Mesonia</taxon>
    </lineage>
</organism>
<keyword evidence="1" id="KW-0805">Transcription regulation</keyword>
<dbReference type="CDD" id="cd00093">
    <property type="entry name" value="HTH_XRE"/>
    <property type="match status" value="1"/>
</dbReference>
<dbReference type="InterPro" id="IPR001387">
    <property type="entry name" value="Cro/C1-type_HTH"/>
</dbReference>
<proteinExistence type="predicted"/>
<evidence type="ECO:0000313" key="6">
    <source>
        <dbReference type="Proteomes" id="UP000719267"/>
    </source>
</evidence>
<accession>A0ABS6W0D6</accession>
<dbReference type="EMBL" id="JAHWDF010000004">
    <property type="protein sequence ID" value="MBW2961308.1"/>
    <property type="molecule type" value="Genomic_DNA"/>
</dbReference>
<evidence type="ECO:0000313" key="5">
    <source>
        <dbReference type="EMBL" id="MBW2961308.1"/>
    </source>
</evidence>
<evidence type="ECO:0000256" key="1">
    <source>
        <dbReference type="ARBA" id="ARBA00023015"/>
    </source>
</evidence>
<reference evidence="5 6" key="1">
    <citation type="submission" date="2021-07" db="EMBL/GenBank/DDBJ databases">
        <title>Mesonia aestuariivivens sp. nov., isolated from a tidal flat.</title>
        <authorList>
            <person name="Kim Y.-O."/>
            <person name="Yoon J.-H."/>
        </authorList>
    </citation>
    <scope>NUCLEOTIDE SEQUENCE [LARGE SCALE GENOMIC DNA]</scope>
    <source>
        <strain evidence="5 6">JHPTF-M18</strain>
    </source>
</reference>
<evidence type="ECO:0000256" key="3">
    <source>
        <dbReference type="ARBA" id="ARBA00023163"/>
    </source>
</evidence>
<sequence length="233" mass="26358">MKSIENNISELSKRFLYLIKEKGYSGYKISKEVDVITQSKLTFIRKGRNEPSKDLINAILNKFPDVNPAWLLTGEGSMLKGEQTSEPSKEYNKEAEPKGVPYFDLDFTAGFASIINNQQTQPDTYVTHPFFSGCDYIVRASGQSMAKIIKHGDAIGLTKINNWQEFIPMGEVYAIVTNNGFRMIKVITKGKDDNHYTLISKPSESKKEEFPPQQIKKSTILSIYKVQASSHLF</sequence>
<evidence type="ECO:0000256" key="2">
    <source>
        <dbReference type="ARBA" id="ARBA00023125"/>
    </source>
</evidence>
<dbReference type="Pfam" id="PF00717">
    <property type="entry name" value="Peptidase_S24"/>
    <property type="match status" value="1"/>
</dbReference>
<dbReference type="InterPro" id="IPR015927">
    <property type="entry name" value="Peptidase_S24_S26A/B/C"/>
</dbReference>